<organism evidence="1 2">
    <name type="scientific">Jimgerdemannia flammicorona</name>
    <dbReference type="NCBI Taxonomy" id="994334"/>
    <lineage>
        <taxon>Eukaryota</taxon>
        <taxon>Fungi</taxon>
        <taxon>Fungi incertae sedis</taxon>
        <taxon>Mucoromycota</taxon>
        <taxon>Mucoromycotina</taxon>
        <taxon>Endogonomycetes</taxon>
        <taxon>Endogonales</taxon>
        <taxon>Endogonaceae</taxon>
        <taxon>Jimgerdemannia</taxon>
    </lineage>
</organism>
<reference evidence="1 2" key="1">
    <citation type="journal article" date="2018" name="New Phytol.">
        <title>Phylogenomics of Endogonaceae and evolution of mycorrhizas within Mucoromycota.</title>
        <authorList>
            <person name="Chang Y."/>
            <person name="Desiro A."/>
            <person name="Na H."/>
            <person name="Sandor L."/>
            <person name="Lipzen A."/>
            <person name="Clum A."/>
            <person name="Barry K."/>
            <person name="Grigoriev I.V."/>
            <person name="Martin F.M."/>
            <person name="Stajich J.E."/>
            <person name="Smith M.E."/>
            <person name="Bonito G."/>
            <person name="Spatafora J.W."/>
        </authorList>
    </citation>
    <scope>NUCLEOTIDE SEQUENCE [LARGE SCALE GENOMIC DNA]</scope>
    <source>
        <strain evidence="1 2">AD002</strain>
    </source>
</reference>
<proteinExistence type="predicted"/>
<evidence type="ECO:0000313" key="2">
    <source>
        <dbReference type="Proteomes" id="UP000274822"/>
    </source>
</evidence>
<accession>A0A433QW69</accession>
<gene>
    <name evidence="1" type="ORF">BC938DRAFT_483116</name>
</gene>
<evidence type="ECO:0000313" key="1">
    <source>
        <dbReference type="EMBL" id="RUS33957.1"/>
    </source>
</evidence>
<dbReference type="Proteomes" id="UP000274822">
    <property type="component" value="Unassembled WGS sequence"/>
</dbReference>
<keyword evidence="2" id="KW-1185">Reference proteome</keyword>
<dbReference type="EMBL" id="RBNJ01000823">
    <property type="protein sequence ID" value="RUS33957.1"/>
    <property type="molecule type" value="Genomic_DNA"/>
</dbReference>
<sequence>MSAILKKLQTFNSDQQVYGDLVFTVRFGLLHQVIERELFVDGFLFCFLVDKVEFILILLQTFILLFGLGKKHVPDASGVGEANFRWSTEESEIDHDFRLEARTGNKKGTLRERKQYVQEKKTY</sequence>
<name>A0A433QW69_9FUNG</name>
<comment type="caution">
    <text evidence="1">The sequence shown here is derived from an EMBL/GenBank/DDBJ whole genome shotgun (WGS) entry which is preliminary data.</text>
</comment>
<dbReference type="AlphaFoldDB" id="A0A433QW69"/>
<protein>
    <submittedName>
        <fullName evidence="1">Uncharacterized protein</fullName>
    </submittedName>
</protein>